<reference evidence="2 3" key="1">
    <citation type="submission" date="2018-11" db="EMBL/GenBank/DDBJ databases">
        <authorList>
            <consortium name="Pathogen Informatics"/>
        </authorList>
    </citation>
    <scope>NUCLEOTIDE SEQUENCE [LARGE SCALE GENOMIC DNA]</scope>
</reference>
<organism evidence="2 3">
    <name type="scientific">Gongylonema pulchrum</name>
    <dbReference type="NCBI Taxonomy" id="637853"/>
    <lineage>
        <taxon>Eukaryota</taxon>
        <taxon>Metazoa</taxon>
        <taxon>Ecdysozoa</taxon>
        <taxon>Nematoda</taxon>
        <taxon>Chromadorea</taxon>
        <taxon>Rhabditida</taxon>
        <taxon>Spirurina</taxon>
        <taxon>Spiruromorpha</taxon>
        <taxon>Spiruroidea</taxon>
        <taxon>Gongylonematidae</taxon>
        <taxon>Gongylonema</taxon>
    </lineage>
</organism>
<evidence type="ECO:0000313" key="3">
    <source>
        <dbReference type="Proteomes" id="UP000271098"/>
    </source>
</evidence>
<evidence type="ECO:0000259" key="1">
    <source>
        <dbReference type="Pfam" id="PF04811"/>
    </source>
</evidence>
<accession>A0A3P6SIK9</accession>
<gene>
    <name evidence="2" type="ORF">GPUH_LOCUS6235</name>
</gene>
<dbReference type="InterPro" id="IPR050550">
    <property type="entry name" value="SEC23_SEC24_subfamily"/>
</dbReference>
<dbReference type="GO" id="GO:0008270">
    <property type="term" value="F:zinc ion binding"/>
    <property type="evidence" value="ECO:0007669"/>
    <property type="project" value="TreeGrafter"/>
</dbReference>
<dbReference type="InterPro" id="IPR006896">
    <property type="entry name" value="Sec23/24_trunk_dom"/>
</dbReference>
<dbReference type="PANTHER" id="PTHR13803:SF39">
    <property type="entry name" value="SECRETORY 24AB, ISOFORM A"/>
    <property type="match status" value="1"/>
</dbReference>
<dbReference type="AlphaFoldDB" id="A0A3P6SIK9"/>
<evidence type="ECO:0000313" key="2">
    <source>
        <dbReference type="EMBL" id="VDK53941.1"/>
    </source>
</evidence>
<dbReference type="InterPro" id="IPR036465">
    <property type="entry name" value="vWFA_dom_sf"/>
</dbReference>
<dbReference type="Proteomes" id="UP000271098">
    <property type="component" value="Unassembled WGS sequence"/>
</dbReference>
<dbReference type="PANTHER" id="PTHR13803">
    <property type="entry name" value="SEC24-RELATED PROTEIN"/>
    <property type="match status" value="1"/>
</dbReference>
<sequence>MLVNLRKNIDMVRSFLQGLPSLYEWNSSTQCCIGAALNAAYELIAENGGRITVFLTVLPNTGPGALKNREDPNQRAAAEVLNLSPASDYYKSLALECTGHQAAVDLFLLSSRYADLSTLGGF</sequence>
<dbReference type="GO" id="GO:0070971">
    <property type="term" value="C:endoplasmic reticulum exit site"/>
    <property type="evidence" value="ECO:0007669"/>
    <property type="project" value="TreeGrafter"/>
</dbReference>
<proteinExistence type="predicted"/>
<dbReference type="Pfam" id="PF04811">
    <property type="entry name" value="Sec23_trunk"/>
    <property type="match status" value="1"/>
</dbReference>
<dbReference type="SUPFAM" id="SSF53300">
    <property type="entry name" value="vWA-like"/>
    <property type="match status" value="1"/>
</dbReference>
<dbReference type="GO" id="GO:0006886">
    <property type="term" value="P:intracellular protein transport"/>
    <property type="evidence" value="ECO:0007669"/>
    <property type="project" value="InterPro"/>
</dbReference>
<dbReference type="EMBL" id="UYRT01014373">
    <property type="protein sequence ID" value="VDK53941.1"/>
    <property type="molecule type" value="Genomic_DNA"/>
</dbReference>
<protein>
    <recommendedName>
        <fullName evidence="1">Sec23/Sec24 trunk domain-containing protein</fullName>
    </recommendedName>
</protein>
<dbReference type="Gene3D" id="3.40.50.410">
    <property type="entry name" value="von Willebrand factor, type A domain"/>
    <property type="match status" value="1"/>
</dbReference>
<dbReference type="GO" id="GO:0000149">
    <property type="term" value="F:SNARE binding"/>
    <property type="evidence" value="ECO:0007669"/>
    <property type="project" value="TreeGrafter"/>
</dbReference>
<name>A0A3P6SIK9_9BILA</name>
<keyword evidence="3" id="KW-1185">Reference proteome</keyword>
<dbReference type="GO" id="GO:0030127">
    <property type="term" value="C:COPII vesicle coat"/>
    <property type="evidence" value="ECO:0007669"/>
    <property type="project" value="InterPro"/>
</dbReference>
<dbReference type="GO" id="GO:0090110">
    <property type="term" value="P:COPII-coated vesicle cargo loading"/>
    <property type="evidence" value="ECO:0007669"/>
    <property type="project" value="TreeGrafter"/>
</dbReference>
<dbReference type="OrthoDB" id="49016at2759"/>
<feature type="domain" description="Sec23/Sec24 trunk" evidence="1">
    <location>
        <begin position="1"/>
        <end position="120"/>
    </location>
</feature>